<keyword evidence="6" id="KW-1185">Reference proteome</keyword>
<dbReference type="Proteomes" id="UP000583929">
    <property type="component" value="Unassembled WGS sequence"/>
</dbReference>
<comment type="caution">
    <text evidence="4">The sequence shown here is derived from an EMBL/GenBank/DDBJ whole genome shotgun (WGS) entry which is preliminary data.</text>
</comment>
<organism evidence="4 6">
    <name type="scientific">Cannabis sativa</name>
    <name type="common">Hemp</name>
    <name type="synonym">Marijuana</name>
    <dbReference type="NCBI Taxonomy" id="3483"/>
    <lineage>
        <taxon>Eukaryota</taxon>
        <taxon>Viridiplantae</taxon>
        <taxon>Streptophyta</taxon>
        <taxon>Embryophyta</taxon>
        <taxon>Tracheophyta</taxon>
        <taxon>Spermatophyta</taxon>
        <taxon>Magnoliopsida</taxon>
        <taxon>eudicotyledons</taxon>
        <taxon>Gunneridae</taxon>
        <taxon>Pentapetalae</taxon>
        <taxon>rosids</taxon>
        <taxon>fabids</taxon>
        <taxon>Rosales</taxon>
        <taxon>Cannabaceae</taxon>
        <taxon>Cannabis</taxon>
    </lineage>
</organism>
<protein>
    <recommendedName>
        <fullName evidence="2">Reverse transcriptase zinc-binding domain-containing protein</fullName>
    </recommendedName>
</protein>
<evidence type="ECO:0000313" key="3">
    <source>
        <dbReference type="EMBL" id="KAF4350449.1"/>
    </source>
</evidence>
<dbReference type="EMBL" id="JAATIP010000366">
    <property type="protein sequence ID" value="KAF4350449.1"/>
    <property type="molecule type" value="Genomic_DNA"/>
</dbReference>
<keyword evidence="1" id="KW-0812">Transmembrane</keyword>
<dbReference type="PANTHER" id="PTHR33116:SF86">
    <property type="entry name" value="REVERSE TRANSCRIPTASE DOMAIN-CONTAINING PROTEIN"/>
    <property type="match status" value="1"/>
</dbReference>
<feature type="domain" description="Reverse transcriptase zinc-binding" evidence="2">
    <location>
        <begin position="194"/>
        <end position="261"/>
    </location>
</feature>
<dbReference type="Proteomes" id="UP000525078">
    <property type="component" value="Unassembled WGS sequence"/>
</dbReference>
<proteinExistence type="predicted"/>
<accession>A0A7J6I3N0</accession>
<keyword evidence="1" id="KW-0472">Membrane</keyword>
<sequence>MSCGINIADFFGFNIMDGEKTYLGNPLFFSGNRSKDFNFIAEKVRNRMEDWRSKLLSQAARTGGRYLSLLNWGSICQPKHSGGLRILKFHDMNFCLVAKLGWRLVSNCKTLWATFILGKYCSSNSFWGASLPQVASLAVRGIWKTREFLRNNSLAIVGKNSHVDIWNCYWSCSDGNFFGHADINPRSMNSNSKLYSSLRNSSVHERLKLILWKASHDCMPFGSRLSRIFGNEVGKCHLCDSAGGDTAAHFFTQCHITRRPWFLSKWNVKIENIPLNTCGEVVNWIVNPIHFMDATDMINEEEFTVFAVVLYSKLWFFRNDNFHSNRRWRFTEMKTTIDNDFVNQWRATGAKTQLGIMAADLLSDCQLLVSAISSAQSPRWNLSFCLTNFVIYFQWLMFPPFGCLGPLIKLFIRLLNGALNTTVMVS</sequence>
<dbReference type="EMBL" id="JAATIQ010000009">
    <property type="protein sequence ID" value="KAF4402184.1"/>
    <property type="molecule type" value="Genomic_DNA"/>
</dbReference>
<dbReference type="AlphaFoldDB" id="A0A7J6I3N0"/>
<dbReference type="PANTHER" id="PTHR33116">
    <property type="entry name" value="REVERSE TRANSCRIPTASE ZINC-BINDING DOMAIN-CONTAINING PROTEIN-RELATED-RELATED"/>
    <property type="match status" value="1"/>
</dbReference>
<evidence type="ECO:0000313" key="6">
    <source>
        <dbReference type="Proteomes" id="UP000583929"/>
    </source>
</evidence>
<feature type="transmembrane region" description="Helical" evidence="1">
    <location>
        <begin position="389"/>
        <end position="412"/>
    </location>
</feature>
<evidence type="ECO:0000313" key="4">
    <source>
        <dbReference type="EMBL" id="KAF4402184.1"/>
    </source>
</evidence>
<name>A0A7J6I3N0_CANSA</name>
<evidence type="ECO:0000259" key="2">
    <source>
        <dbReference type="Pfam" id="PF13966"/>
    </source>
</evidence>
<dbReference type="InterPro" id="IPR026960">
    <property type="entry name" value="RVT-Znf"/>
</dbReference>
<keyword evidence="1" id="KW-1133">Transmembrane helix</keyword>
<evidence type="ECO:0000313" key="5">
    <source>
        <dbReference type="Proteomes" id="UP000525078"/>
    </source>
</evidence>
<dbReference type="Pfam" id="PF13966">
    <property type="entry name" value="zf-RVT"/>
    <property type="match status" value="1"/>
</dbReference>
<reference evidence="5 6" key="1">
    <citation type="journal article" date="2020" name="bioRxiv">
        <title>Sequence and annotation of 42 cannabis genomes reveals extensive copy number variation in cannabinoid synthesis and pathogen resistance genes.</title>
        <authorList>
            <person name="Mckernan K.J."/>
            <person name="Helbert Y."/>
            <person name="Kane L.T."/>
            <person name="Ebling H."/>
            <person name="Zhang L."/>
            <person name="Liu B."/>
            <person name="Eaton Z."/>
            <person name="Mclaughlin S."/>
            <person name="Kingan S."/>
            <person name="Baybayan P."/>
            <person name="Concepcion G."/>
            <person name="Jordan M."/>
            <person name="Riva A."/>
            <person name="Barbazuk W."/>
            <person name="Harkins T."/>
        </authorList>
    </citation>
    <scope>NUCLEOTIDE SEQUENCE [LARGE SCALE GENOMIC DNA]</scope>
    <source>
        <strain evidence="5 6">cv. Jamaican Lion 4</strain>
        <strain evidence="4">Father</strain>
        <strain evidence="3">Mother</strain>
        <tissue evidence="4">Leaf</tissue>
    </source>
</reference>
<gene>
    <name evidence="3" type="ORF">F8388_005059</name>
    <name evidence="4" type="ORF">G4B88_017696</name>
</gene>
<evidence type="ECO:0000256" key="1">
    <source>
        <dbReference type="SAM" id="Phobius"/>
    </source>
</evidence>